<evidence type="ECO:0000256" key="1">
    <source>
        <dbReference type="ARBA" id="ARBA00022658"/>
    </source>
</evidence>
<organism evidence="4 5">
    <name type="scientific">Anabarilius grahami</name>
    <name type="common">Kanglang fish</name>
    <name type="synonym">Barilius grahami</name>
    <dbReference type="NCBI Taxonomy" id="495550"/>
    <lineage>
        <taxon>Eukaryota</taxon>
        <taxon>Metazoa</taxon>
        <taxon>Chordata</taxon>
        <taxon>Craniata</taxon>
        <taxon>Vertebrata</taxon>
        <taxon>Euteleostomi</taxon>
        <taxon>Actinopterygii</taxon>
        <taxon>Neopterygii</taxon>
        <taxon>Teleostei</taxon>
        <taxon>Ostariophysi</taxon>
        <taxon>Cypriniformes</taxon>
        <taxon>Xenocyprididae</taxon>
        <taxon>Xenocypridinae</taxon>
        <taxon>Xenocypridinae incertae sedis</taxon>
        <taxon>Anabarilius</taxon>
    </lineage>
</organism>
<evidence type="ECO:0000313" key="5">
    <source>
        <dbReference type="Proteomes" id="UP000281406"/>
    </source>
</evidence>
<dbReference type="Gene3D" id="3.30.450.200">
    <property type="match status" value="1"/>
</dbReference>
<dbReference type="PANTHER" id="PTHR13196:SF24">
    <property type="entry name" value="DENN DOMAIN-CONTAINING PROTEIN 1B"/>
    <property type="match status" value="1"/>
</dbReference>
<dbReference type="PANTHER" id="PTHR13196">
    <property type="entry name" value="DENN DOMAIN-CONTAINING"/>
    <property type="match status" value="1"/>
</dbReference>
<dbReference type="Pfam" id="PF02141">
    <property type="entry name" value="DENN"/>
    <property type="match status" value="1"/>
</dbReference>
<dbReference type="InterPro" id="IPR043153">
    <property type="entry name" value="DENN_C"/>
</dbReference>
<dbReference type="GO" id="GO:0006897">
    <property type="term" value="P:endocytosis"/>
    <property type="evidence" value="ECO:0007669"/>
    <property type="project" value="TreeGrafter"/>
</dbReference>
<sequence>MASLQCRTGQTWLTHMAMVIHMLLVLGLSLWGCAGRVSQSQVGQNFTFVLTDIDSKQRFGFCRLTSGCRVCICLLSYQTICSILSDASGCGSKELEFVRDCHYLPWFEIYYKLLNTFADYLSKHQEDDLNDMLETLHNHPVPKPNMPVNLSVHSYFIAPDINGLPTIPESRNLTEYFVAVDVNNMLHLYASMLHERRIIITSSKLSTLEKRRMMSFTPYLAPIPPRSICGALADSAGTEGLPSDPLAPEEAVGMTLSTEHFTPPGCRLHSVCSLTRGRANGSVQGVVRLPLPFLQPANGIKKERERGREGIHYACCQRTLSARAPSEPAVSV</sequence>
<dbReference type="Gene3D" id="3.40.50.11500">
    <property type="match status" value="1"/>
</dbReference>
<keyword evidence="2" id="KW-0812">Transmembrane</keyword>
<dbReference type="GO" id="GO:0005085">
    <property type="term" value="F:guanyl-nucleotide exchange factor activity"/>
    <property type="evidence" value="ECO:0007669"/>
    <property type="project" value="UniProtKB-KW"/>
</dbReference>
<dbReference type="Proteomes" id="UP000281406">
    <property type="component" value="Unassembled WGS sequence"/>
</dbReference>
<dbReference type="GO" id="GO:1901981">
    <property type="term" value="F:phosphatidylinositol phosphate binding"/>
    <property type="evidence" value="ECO:0007669"/>
    <property type="project" value="TreeGrafter"/>
</dbReference>
<dbReference type="InterPro" id="IPR037516">
    <property type="entry name" value="Tripartite_DENN"/>
</dbReference>
<evidence type="ECO:0000256" key="2">
    <source>
        <dbReference type="SAM" id="Phobius"/>
    </source>
</evidence>
<reference evidence="4 5" key="1">
    <citation type="submission" date="2018-10" db="EMBL/GenBank/DDBJ databases">
        <title>Genome assembly for a Yunnan-Guizhou Plateau 3E fish, Anabarilius grahami (Regan), and its evolutionary and genetic applications.</title>
        <authorList>
            <person name="Jiang W."/>
        </authorList>
    </citation>
    <scope>NUCLEOTIDE SEQUENCE [LARGE SCALE GENOMIC DNA]</scope>
    <source>
        <strain evidence="4">AG-KIZ</strain>
        <tissue evidence="4">Muscle</tissue>
    </source>
</reference>
<proteinExistence type="predicted"/>
<keyword evidence="1" id="KW-0344">Guanine-nucleotide releasing factor</keyword>
<dbReference type="InterPro" id="IPR001194">
    <property type="entry name" value="cDENN_dom"/>
</dbReference>
<keyword evidence="5" id="KW-1185">Reference proteome</keyword>
<keyword evidence="2" id="KW-1133">Transmembrane helix</keyword>
<name>A0A3N0Y3I4_ANAGA</name>
<dbReference type="InterPro" id="IPR040032">
    <property type="entry name" value="DENND1A/B/C"/>
</dbReference>
<feature type="domain" description="UDENN" evidence="3">
    <location>
        <begin position="1"/>
        <end position="332"/>
    </location>
</feature>
<dbReference type="EMBL" id="RJVU01053127">
    <property type="protein sequence ID" value="ROL40747.1"/>
    <property type="molecule type" value="Genomic_DNA"/>
</dbReference>
<accession>A0A3N0Y3I4</accession>
<evidence type="ECO:0000313" key="4">
    <source>
        <dbReference type="EMBL" id="ROL40747.1"/>
    </source>
</evidence>
<keyword evidence="2" id="KW-0472">Membrane</keyword>
<protein>
    <submittedName>
        <fullName evidence="4">DENN domain-containing protein 1B</fullName>
    </submittedName>
</protein>
<gene>
    <name evidence="4" type="ORF">DPX16_9741</name>
</gene>
<dbReference type="GO" id="GO:0005829">
    <property type="term" value="C:cytosol"/>
    <property type="evidence" value="ECO:0007669"/>
    <property type="project" value="TreeGrafter"/>
</dbReference>
<dbReference type="GO" id="GO:0032456">
    <property type="term" value="P:endocytic recycling"/>
    <property type="evidence" value="ECO:0007669"/>
    <property type="project" value="TreeGrafter"/>
</dbReference>
<dbReference type="GO" id="GO:0016607">
    <property type="term" value="C:nuclear speck"/>
    <property type="evidence" value="ECO:0007669"/>
    <property type="project" value="TreeGrafter"/>
</dbReference>
<dbReference type="AlphaFoldDB" id="A0A3N0Y3I4"/>
<comment type="caution">
    <text evidence="4">The sequence shown here is derived from an EMBL/GenBank/DDBJ whole genome shotgun (WGS) entry which is preliminary data.</text>
</comment>
<dbReference type="OrthoDB" id="206724at2759"/>
<dbReference type="PROSITE" id="PS50211">
    <property type="entry name" value="DENN"/>
    <property type="match status" value="1"/>
</dbReference>
<evidence type="ECO:0000259" key="3">
    <source>
        <dbReference type="PROSITE" id="PS50211"/>
    </source>
</evidence>
<dbReference type="SMART" id="SM00799">
    <property type="entry name" value="DENN"/>
    <property type="match status" value="1"/>
</dbReference>
<feature type="transmembrane region" description="Helical" evidence="2">
    <location>
        <begin position="12"/>
        <end position="31"/>
    </location>
</feature>